<reference evidence="7" key="1">
    <citation type="submission" date="2020-08" db="EMBL/GenBank/DDBJ databases">
        <title>Genome public.</title>
        <authorList>
            <person name="Liu C."/>
            <person name="Sun Q."/>
        </authorList>
    </citation>
    <scope>NUCLEOTIDE SEQUENCE</scope>
    <source>
        <strain evidence="7">BX22</strain>
    </source>
</reference>
<dbReference type="SMART" id="SM00448">
    <property type="entry name" value="REC"/>
    <property type="match status" value="1"/>
</dbReference>
<dbReference type="Gene3D" id="3.40.50.2300">
    <property type="match status" value="1"/>
</dbReference>
<keyword evidence="8" id="KW-1185">Reference proteome</keyword>
<feature type="domain" description="Response regulatory" evidence="6">
    <location>
        <begin position="3"/>
        <end position="119"/>
    </location>
</feature>
<sequence>MMQLLIVDDEQIERDGMKAILQKSFPSLLINEARNGKMAIEKAKVLKPNLILMDIKMPGINGLEAMETIMQDSPDTKFIMVTAYDTFDYMRKAITLGASDYLLKPSKAVDIIEIVGKVLKEIVQEQKAKAESELQKIVFQKTRSIIETDLVTQLLFEHVHEVNRTILMDILDIDMEQEVFVMNVLMPESSEQLYTLVKEKTQESGYCLVGAWSGNQLPIIVCRNHRVSFRSQAIALARKILSVTNQKEEMGWFIGIGNVYPALDQARQSYQESLVAVTDYLSPGKYRFYAEIETIEEALFDQRLNQLKKQLPDYVKLGQWEEIRNEIIHLIHFFEQKGASLVYSQQRMLEVLWLISRVLQDLRIETKSPLYAFQTMDYRQLRTETNLLLEQLHTSHVQHYHQLEADTVQQIKQYITEHSHEEISLEAIGREIGLSPIYISKLFKEKMGINYIDFLTECRIEKAKKLMQDPKRSIKEIAIEVGYHEPNYFSKVFKKIVHVSPKEYQNAILGK</sequence>
<feature type="modified residue" description="4-aspartylphosphate" evidence="4">
    <location>
        <position position="54"/>
    </location>
</feature>
<comment type="caution">
    <text evidence="7">The sequence shown here is derived from an EMBL/GenBank/DDBJ whole genome shotgun (WGS) entry which is preliminary data.</text>
</comment>
<dbReference type="InterPro" id="IPR018060">
    <property type="entry name" value="HTH_AraC"/>
</dbReference>
<accession>A0A923RH98</accession>
<evidence type="ECO:0000259" key="5">
    <source>
        <dbReference type="PROSITE" id="PS01124"/>
    </source>
</evidence>
<dbReference type="InterPro" id="IPR001789">
    <property type="entry name" value="Sig_transdc_resp-reg_receiver"/>
</dbReference>
<dbReference type="Proteomes" id="UP000637359">
    <property type="component" value="Unassembled WGS sequence"/>
</dbReference>
<dbReference type="RefSeq" id="WP_186869168.1">
    <property type="nucleotide sequence ID" value="NZ_JACOOL010000004.1"/>
</dbReference>
<keyword evidence="3" id="KW-0804">Transcription</keyword>
<dbReference type="PANTHER" id="PTHR43280">
    <property type="entry name" value="ARAC-FAMILY TRANSCRIPTIONAL REGULATOR"/>
    <property type="match status" value="1"/>
</dbReference>
<dbReference type="SUPFAM" id="SSF46689">
    <property type="entry name" value="Homeodomain-like"/>
    <property type="match status" value="2"/>
</dbReference>
<name>A0A923RH98_9BACI</name>
<dbReference type="EMBL" id="JACOOL010000004">
    <property type="protein sequence ID" value="MBC5636454.1"/>
    <property type="molecule type" value="Genomic_DNA"/>
</dbReference>
<dbReference type="SUPFAM" id="SSF52172">
    <property type="entry name" value="CheY-like"/>
    <property type="match status" value="1"/>
</dbReference>
<dbReference type="SMART" id="SM00342">
    <property type="entry name" value="HTH_ARAC"/>
    <property type="match status" value="1"/>
</dbReference>
<evidence type="ECO:0000313" key="7">
    <source>
        <dbReference type="EMBL" id="MBC5636454.1"/>
    </source>
</evidence>
<gene>
    <name evidence="7" type="ORF">H8S33_06400</name>
</gene>
<dbReference type="PROSITE" id="PS01124">
    <property type="entry name" value="HTH_ARAC_FAMILY_2"/>
    <property type="match status" value="1"/>
</dbReference>
<dbReference type="InterPro" id="IPR020449">
    <property type="entry name" value="Tscrpt_reg_AraC-type_HTH"/>
</dbReference>
<dbReference type="PANTHER" id="PTHR43280:SF2">
    <property type="entry name" value="HTH-TYPE TRANSCRIPTIONAL REGULATOR EXSA"/>
    <property type="match status" value="1"/>
</dbReference>
<evidence type="ECO:0000256" key="2">
    <source>
        <dbReference type="ARBA" id="ARBA00023125"/>
    </source>
</evidence>
<dbReference type="InterPro" id="IPR011006">
    <property type="entry name" value="CheY-like_superfamily"/>
</dbReference>
<dbReference type="GO" id="GO:0003700">
    <property type="term" value="F:DNA-binding transcription factor activity"/>
    <property type="evidence" value="ECO:0007669"/>
    <property type="project" value="InterPro"/>
</dbReference>
<dbReference type="Pfam" id="PF12833">
    <property type="entry name" value="HTH_18"/>
    <property type="match status" value="1"/>
</dbReference>
<proteinExistence type="predicted"/>
<dbReference type="InterPro" id="IPR041522">
    <property type="entry name" value="CdaR_GGDEF"/>
</dbReference>
<dbReference type="CDD" id="cd17536">
    <property type="entry name" value="REC_YesN-like"/>
    <property type="match status" value="1"/>
</dbReference>
<dbReference type="GO" id="GO:0000160">
    <property type="term" value="P:phosphorelay signal transduction system"/>
    <property type="evidence" value="ECO:0007669"/>
    <property type="project" value="InterPro"/>
</dbReference>
<evidence type="ECO:0000259" key="6">
    <source>
        <dbReference type="PROSITE" id="PS50110"/>
    </source>
</evidence>
<keyword evidence="2" id="KW-0238">DNA-binding</keyword>
<dbReference type="AlphaFoldDB" id="A0A923RH98"/>
<keyword evidence="4" id="KW-0597">Phosphoprotein</keyword>
<evidence type="ECO:0000256" key="1">
    <source>
        <dbReference type="ARBA" id="ARBA00023015"/>
    </source>
</evidence>
<dbReference type="InterPro" id="IPR009057">
    <property type="entry name" value="Homeodomain-like_sf"/>
</dbReference>
<evidence type="ECO:0000313" key="8">
    <source>
        <dbReference type="Proteomes" id="UP000637359"/>
    </source>
</evidence>
<dbReference type="PRINTS" id="PR00032">
    <property type="entry name" value="HTHARAC"/>
</dbReference>
<dbReference type="GO" id="GO:0043565">
    <property type="term" value="F:sequence-specific DNA binding"/>
    <property type="evidence" value="ECO:0007669"/>
    <property type="project" value="InterPro"/>
</dbReference>
<dbReference type="Pfam" id="PF17853">
    <property type="entry name" value="GGDEF_2"/>
    <property type="match status" value="1"/>
</dbReference>
<evidence type="ECO:0000256" key="3">
    <source>
        <dbReference type="ARBA" id="ARBA00023163"/>
    </source>
</evidence>
<evidence type="ECO:0000256" key="4">
    <source>
        <dbReference type="PROSITE-ProRule" id="PRU00169"/>
    </source>
</evidence>
<feature type="domain" description="HTH araC/xylS-type" evidence="5">
    <location>
        <begin position="409"/>
        <end position="507"/>
    </location>
</feature>
<keyword evidence="1" id="KW-0805">Transcription regulation</keyword>
<organism evidence="7 8">
    <name type="scientific">Ornithinibacillus hominis</name>
    <dbReference type="NCBI Taxonomy" id="2763055"/>
    <lineage>
        <taxon>Bacteria</taxon>
        <taxon>Bacillati</taxon>
        <taxon>Bacillota</taxon>
        <taxon>Bacilli</taxon>
        <taxon>Bacillales</taxon>
        <taxon>Bacillaceae</taxon>
        <taxon>Ornithinibacillus</taxon>
    </lineage>
</organism>
<dbReference type="PROSITE" id="PS50110">
    <property type="entry name" value="RESPONSE_REGULATORY"/>
    <property type="match status" value="1"/>
</dbReference>
<dbReference type="Gene3D" id="1.10.10.60">
    <property type="entry name" value="Homeodomain-like"/>
    <property type="match status" value="2"/>
</dbReference>
<protein>
    <submittedName>
        <fullName evidence="7">Response regulator</fullName>
    </submittedName>
</protein>
<dbReference type="Pfam" id="PF00072">
    <property type="entry name" value="Response_reg"/>
    <property type="match status" value="1"/>
</dbReference>